<gene>
    <name evidence="2" type="ORF">WR25_01981</name>
</gene>
<accession>A0A2A2KJY6</accession>
<keyword evidence="1" id="KW-1133">Transmembrane helix</keyword>
<organism evidence="2 3">
    <name type="scientific">Diploscapter pachys</name>
    <dbReference type="NCBI Taxonomy" id="2018661"/>
    <lineage>
        <taxon>Eukaryota</taxon>
        <taxon>Metazoa</taxon>
        <taxon>Ecdysozoa</taxon>
        <taxon>Nematoda</taxon>
        <taxon>Chromadorea</taxon>
        <taxon>Rhabditida</taxon>
        <taxon>Rhabditina</taxon>
        <taxon>Rhabditomorpha</taxon>
        <taxon>Rhabditoidea</taxon>
        <taxon>Rhabditidae</taxon>
        <taxon>Diploscapter</taxon>
    </lineage>
</organism>
<evidence type="ECO:0000313" key="2">
    <source>
        <dbReference type="EMBL" id="PAV74255.1"/>
    </source>
</evidence>
<evidence type="ECO:0000313" key="3">
    <source>
        <dbReference type="Proteomes" id="UP000218231"/>
    </source>
</evidence>
<feature type="transmembrane region" description="Helical" evidence="1">
    <location>
        <begin position="12"/>
        <end position="31"/>
    </location>
</feature>
<sequence>MCKRLSQLLPSLIAWALILTCTAAFYFFMHREIIDKWAWLGVGFLALDVAIFLMVLSNLTLAMCMDPGIHPYGSVSYLYWKVAQVF</sequence>
<comment type="caution">
    <text evidence="2">The sequence shown here is derived from an EMBL/GenBank/DDBJ whole genome shotgun (WGS) entry which is preliminary data.</text>
</comment>
<name>A0A2A2KJY6_9BILA</name>
<keyword evidence="1" id="KW-0812">Transmembrane</keyword>
<evidence type="ECO:0000256" key="1">
    <source>
        <dbReference type="SAM" id="Phobius"/>
    </source>
</evidence>
<keyword evidence="3" id="KW-1185">Reference proteome</keyword>
<dbReference type="EMBL" id="LIAE01008371">
    <property type="protein sequence ID" value="PAV74255.1"/>
    <property type="molecule type" value="Genomic_DNA"/>
</dbReference>
<protein>
    <submittedName>
        <fullName evidence="2">Uncharacterized protein</fullName>
    </submittedName>
</protein>
<dbReference type="OrthoDB" id="4096362at2759"/>
<feature type="transmembrane region" description="Helical" evidence="1">
    <location>
        <begin position="37"/>
        <end position="56"/>
    </location>
</feature>
<reference evidence="2 3" key="1">
    <citation type="journal article" date="2017" name="Curr. Biol.">
        <title>Genome architecture and evolution of a unichromosomal asexual nematode.</title>
        <authorList>
            <person name="Fradin H."/>
            <person name="Zegar C."/>
            <person name="Gutwein M."/>
            <person name="Lucas J."/>
            <person name="Kovtun M."/>
            <person name="Corcoran D."/>
            <person name="Baugh L.R."/>
            <person name="Kiontke K."/>
            <person name="Gunsalus K."/>
            <person name="Fitch D.H."/>
            <person name="Piano F."/>
        </authorList>
    </citation>
    <scope>NUCLEOTIDE SEQUENCE [LARGE SCALE GENOMIC DNA]</scope>
    <source>
        <strain evidence="2">PF1309</strain>
    </source>
</reference>
<dbReference type="AlphaFoldDB" id="A0A2A2KJY6"/>
<dbReference type="Proteomes" id="UP000218231">
    <property type="component" value="Unassembled WGS sequence"/>
</dbReference>
<dbReference type="STRING" id="2018661.A0A2A2KJY6"/>
<proteinExistence type="predicted"/>
<keyword evidence="1" id="KW-0472">Membrane</keyword>